<dbReference type="eggNOG" id="COG0515">
    <property type="taxonomic scope" value="Bacteria"/>
</dbReference>
<dbReference type="InterPro" id="IPR008271">
    <property type="entry name" value="Ser/Thr_kinase_AS"/>
</dbReference>
<dbReference type="eggNOG" id="COG2319">
    <property type="taxonomic scope" value="Bacteria"/>
</dbReference>
<dbReference type="SMART" id="SM00220">
    <property type="entry name" value="S_TKc"/>
    <property type="match status" value="1"/>
</dbReference>
<dbReference type="InterPro" id="IPR001680">
    <property type="entry name" value="WD40_rpt"/>
</dbReference>
<evidence type="ECO:0000256" key="1">
    <source>
        <dbReference type="ARBA" id="ARBA00022574"/>
    </source>
</evidence>
<dbReference type="PANTHER" id="PTHR22847">
    <property type="entry name" value="WD40 REPEAT PROTEIN"/>
    <property type="match status" value="1"/>
</dbReference>
<dbReference type="NCBIfam" id="NF045510">
    <property type="entry name" value="4Cys_prefix_kin"/>
    <property type="match status" value="1"/>
</dbReference>
<feature type="repeat" description="WD" evidence="5">
    <location>
        <begin position="555"/>
        <end position="587"/>
    </location>
</feature>
<feature type="binding site" evidence="6">
    <location>
        <position position="65"/>
    </location>
    <ligand>
        <name>ATP</name>
        <dbReference type="ChEBI" id="CHEBI:30616"/>
    </ligand>
</feature>
<dbReference type="Gene3D" id="1.10.510.10">
    <property type="entry name" value="Transferase(Phosphotransferase) domain 1"/>
    <property type="match status" value="1"/>
</dbReference>
<dbReference type="SUPFAM" id="SSF56112">
    <property type="entry name" value="Protein kinase-like (PK-like)"/>
    <property type="match status" value="1"/>
</dbReference>
<dbReference type="CDD" id="cd00200">
    <property type="entry name" value="WD40"/>
    <property type="match status" value="1"/>
</dbReference>
<dbReference type="EC" id="2.7.11.17" evidence="9"/>
<accession>A0A073CC78</accession>
<dbReference type="SUPFAM" id="SSF50978">
    <property type="entry name" value="WD40 repeat-like"/>
    <property type="match status" value="1"/>
</dbReference>
<dbReference type="GO" id="GO:0005524">
    <property type="term" value="F:ATP binding"/>
    <property type="evidence" value="ECO:0007669"/>
    <property type="project" value="UniProtKB-UniRule"/>
</dbReference>
<feature type="repeat" description="WD" evidence="5">
    <location>
        <begin position="471"/>
        <end position="512"/>
    </location>
</feature>
<dbReference type="STRING" id="388467.A19Y_0304"/>
<keyword evidence="4 6" id="KW-0067">ATP-binding</keyword>
<dbReference type="PANTHER" id="PTHR22847:SF637">
    <property type="entry name" value="WD REPEAT DOMAIN 5B"/>
    <property type="match status" value="1"/>
</dbReference>
<feature type="domain" description="Protein kinase" evidence="8">
    <location>
        <begin position="34"/>
        <end position="324"/>
    </location>
</feature>
<dbReference type="InterPro" id="IPR015943">
    <property type="entry name" value="WD40/YVTN_repeat-like_dom_sf"/>
</dbReference>
<dbReference type="RefSeq" id="WP_042151453.1">
    <property type="nucleotide sequence ID" value="NZ_CM002803.1"/>
</dbReference>
<dbReference type="Proteomes" id="UP000027395">
    <property type="component" value="Chromosome"/>
</dbReference>
<dbReference type="InterPro" id="IPR019775">
    <property type="entry name" value="WD40_repeat_CS"/>
</dbReference>
<evidence type="ECO:0000256" key="4">
    <source>
        <dbReference type="ARBA" id="ARBA00022840"/>
    </source>
</evidence>
<reference evidence="9 10" key="1">
    <citation type="journal article" date="2014" name="Appl. Environ. Microbiol.">
        <title>Elucidation of insertion elements encoded on plasmids and in vitro construction of shuttle vectors from the toxic cyanobacterium Planktothrix.</title>
        <authorList>
            <person name="Christiansen G."/>
            <person name="Goesmann A."/>
            <person name="Kurmayer R."/>
        </authorList>
    </citation>
    <scope>NUCLEOTIDE SEQUENCE [LARGE SCALE GENOMIC DNA]</scope>
    <source>
        <strain evidence="9 10">NIVA-CYA 126/8</strain>
    </source>
</reference>
<dbReference type="PRINTS" id="PR00320">
    <property type="entry name" value="GPROTEINBRPT"/>
</dbReference>
<evidence type="ECO:0000259" key="8">
    <source>
        <dbReference type="PROSITE" id="PS50011"/>
    </source>
</evidence>
<evidence type="ECO:0000313" key="9">
    <source>
        <dbReference type="EMBL" id="KEI65532.1"/>
    </source>
</evidence>
<dbReference type="GO" id="GO:0004683">
    <property type="term" value="F:calcium/calmodulin-dependent protein kinase activity"/>
    <property type="evidence" value="ECO:0007669"/>
    <property type="project" value="UniProtKB-EC"/>
</dbReference>
<sequence length="674" mass="75479">MSYCLNPQCPQPQNTPEAKFCLTCGAKLLLRERYRAVKVIGHGGFGKTFLAVDEDKPSRPACVIKQFHPQMQGNSQKAIELFHREAERLDELGKHPQIPELLAHFEQENHQYLVQEFINGPNLEAEILDHGIFNEAQIRQVLDDLLPVLQFIHHHRVIHRDIKPANIILREGSLSAQLPLVRPDFLQQLRGESSPQNTPAGSQPQGQLVLVDFGAAKVVTDTEVPIMGTVIGSPEYVAPEQTRGQAIYSSDIYSLGVTCIYLMTQISPFDLYDIHEDRWIWRDYLKQNYVSSELGKILDKMLAVLPSQRYDSALKVLKDLHPSGIPVAIARHLQTPSPPTPPLQTVRTPAPSPSQTLPPRTTQQLTPAQQQRVQPLQAPSWKCVHTLSGHRNAITGVAFSPDGQTLASGSQDQTIEIWRLDSGKRWYTLVGHSNWITTIAFSPDSKTLASGSRDQTIEIWDMTKGKRWYTLTGHQDGVEAVAFSPNGQFLASGSRDKSIEIWNMNKGKRGFTLTGHQDRVYSVAFSLDSQKLASGSRDQTVKIWDLNTAKEVQSLTGHGDWVRSVAFSLNGQLLASASKNGMIRIWQKQQEKWGLLRTLRADDQEIFNIIFSPDNRFLVSGGGQGIIDIWDVQKGILLETIKAHESDVFTLAFSGDGQWLATGSYDRTVKLWKQ</sequence>
<keyword evidence="9" id="KW-0808">Transferase</keyword>
<dbReference type="InterPro" id="IPR020472">
    <property type="entry name" value="WD40_PAC1"/>
</dbReference>
<evidence type="ECO:0000256" key="6">
    <source>
        <dbReference type="PROSITE-ProRule" id="PRU10141"/>
    </source>
</evidence>
<feature type="repeat" description="WD" evidence="5">
    <location>
        <begin position="513"/>
        <end position="554"/>
    </location>
</feature>
<dbReference type="Pfam" id="PF00400">
    <property type="entry name" value="WD40"/>
    <property type="match status" value="7"/>
</dbReference>
<keyword evidence="9" id="KW-0418">Kinase</keyword>
<feature type="repeat" description="WD" evidence="5">
    <location>
        <begin position="599"/>
        <end position="640"/>
    </location>
</feature>
<feature type="repeat" description="WD" evidence="5">
    <location>
        <begin position="429"/>
        <end position="470"/>
    </location>
</feature>
<evidence type="ECO:0000256" key="3">
    <source>
        <dbReference type="ARBA" id="ARBA00022741"/>
    </source>
</evidence>
<keyword evidence="10" id="KW-1185">Reference proteome</keyword>
<dbReference type="InterPro" id="IPR017441">
    <property type="entry name" value="Protein_kinase_ATP_BS"/>
</dbReference>
<evidence type="ECO:0000313" key="10">
    <source>
        <dbReference type="Proteomes" id="UP000027395"/>
    </source>
</evidence>
<dbReference type="PROSITE" id="PS50082">
    <property type="entry name" value="WD_REPEATS_2"/>
    <property type="match status" value="7"/>
</dbReference>
<dbReference type="EMBL" id="CM002803">
    <property type="protein sequence ID" value="KEI65532.1"/>
    <property type="molecule type" value="Genomic_DNA"/>
</dbReference>
<dbReference type="InterPro" id="IPR000719">
    <property type="entry name" value="Prot_kinase_dom"/>
</dbReference>
<feature type="repeat" description="WD" evidence="5">
    <location>
        <begin position="641"/>
        <end position="674"/>
    </location>
</feature>
<dbReference type="InterPro" id="IPR011009">
    <property type="entry name" value="Kinase-like_dom_sf"/>
</dbReference>
<evidence type="ECO:0000256" key="7">
    <source>
        <dbReference type="SAM" id="MobiDB-lite"/>
    </source>
</evidence>
<evidence type="ECO:0000256" key="2">
    <source>
        <dbReference type="ARBA" id="ARBA00022737"/>
    </source>
</evidence>
<dbReference type="PROSITE" id="PS00107">
    <property type="entry name" value="PROTEIN_KINASE_ATP"/>
    <property type="match status" value="1"/>
</dbReference>
<name>A0A073CC78_PLAA1</name>
<keyword evidence="3 6" id="KW-0547">Nucleotide-binding</keyword>
<dbReference type="Pfam" id="PF00069">
    <property type="entry name" value="Pkinase"/>
    <property type="match status" value="1"/>
</dbReference>
<protein>
    <submittedName>
        <fullName evidence="9">WD40 repeat-containing serine/threonine kinase</fullName>
        <ecNumber evidence="9">2.7.11.17</ecNumber>
    </submittedName>
</protein>
<dbReference type="AlphaFoldDB" id="A0A073CC78"/>
<gene>
    <name evidence="9" type="ORF">A19Y_0304</name>
</gene>
<feature type="compositionally biased region" description="Low complexity" evidence="7">
    <location>
        <begin position="353"/>
        <end position="368"/>
    </location>
</feature>
<evidence type="ECO:0000256" key="5">
    <source>
        <dbReference type="PROSITE-ProRule" id="PRU00221"/>
    </source>
</evidence>
<dbReference type="Gene3D" id="2.130.10.10">
    <property type="entry name" value="YVTN repeat-like/Quinoprotein amine dehydrogenase"/>
    <property type="match status" value="3"/>
</dbReference>
<dbReference type="PATRIC" id="fig|388467.6.peg.255"/>
<dbReference type="SMART" id="SM00320">
    <property type="entry name" value="WD40"/>
    <property type="match status" value="7"/>
</dbReference>
<feature type="repeat" description="WD" evidence="5">
    <location>
        <begin position="387"/>
        <end position="428"/>
    </location>
</feature>
<dbReference type="PROSITE" id="PS50011">
    <property type="entry name" value="PROTEIN_KINASE_DOM"/>
    <property type="match status" value="1"/>
</dbReference>
<dbReference type="PROSITE" id="PS00108">
    <property type="entry name" value="PROTEIN_KINASE_ST"/>
    <property type="match status" value="1"/>
</dbReference>
<dbReference type="PROSITE" id="PS00678">
    <property type="entry name" value="WD_REPEATS_1"/>
    <property type="match status" value="3"/>
</dbReference>
<dbReference type="InterPro" id="IPR036322">
    <property type="entry name" value="WD40_repeat_dom_sf"/>
</dbReference>
<dbReference type="CDD" id="cd14014">
    <property type="entry name" value="STKc_PknB_like"/>
    <property type="match status" value="1"/>
</dbReference>
<organism evidence="9 10">
    <name type="scientific">Planktothrix agardhii (strain NIVA-CYA 126/8)</name>
    <dbReference type="NCBI Taxonomy" id="388467"/>
    <lineage>
        <taxon>Bacteria</taxon>
        <taxon>Bacillati</taxon>
        <taxon>Cyanobacteriota</taxon>
        <taxon>Cyanophyceae</taxon>
        <taxon>Oscillatoriophycideae</taxon>
        <taxon>Oscillatoriales</taxon>
        <taxon>Microcoleaceae</taxon>
        <taxon>Planktothrix</taxon>
    </lineage>
</organism>
<keyword evidence="1 5" id="KW-0853">WD repeat</keyword>
<feature type="region of interest" description="Disordered" evidence="7">
    <location>
        <begin position="332"/>
        <end position="368"/>
    </location>
</feature>
<dbReference type="PROSITE" id="PS50294">
    <property type="entry name" value="WD_REPEATS_REGION"/>
    <property type="match status" value="7"/>
</dbReference>
<dbReference type="HOGENOM" id="CLU_000288_135_4_3"/>
<proteinExistence type="predicted"/>
<keyword evidence="2" id="KW-0677">Repeat</keyword>